<dbReference type="PROSITE" id="PS51747">
    <property type="entry name" value="CYT_DCMP_DEAMINASES_2"/>
    <property type="match status" value="1"/>
</dbReference>
<dbReference type="Pfam" id="PF00383">
    <property type="entry name" value="dCMP_cyt_deam_1"/>
    <property type="match status" value="1"/>
</dbReference>
<evidence type="ECO:0000259" key="4">
    <source>
        <dbReference type="PROSITE" id="PS51747"/>
    </source>
</evidence>
<dbReference type="AlphaFoldDB" id="A0A8T2IPI0"/>
<keyword evidence="6" id="KW-1185">Reference proteome</keyword>
<protein>
    <recommendedName>
        <fullName evidence="4">CMP/dCMP-type deaminase domain-containing protein</fullName>
    </recommendedName>
</protein>
<evidence type="ECO:0000256" key="2">
    <source>
        <dbReference type="ARBA" id="ARBA00022694"/>
    </source>
</evidence>
<dbReference type="GO" id="GO:0008033">
    <property type="term" value="P:tRNA processing"/>
    <property type="evidence" value="ECO:0007669"/>
    <property type="project" value="UniProtKB-KW"/>
</dbReference>
<accession>A0A8T2IPI0</accession>
<dbReference type="GO" id="GO:0005634">
    <property type="term" value="C:nucleus"/>
    <property type="evidence" value="ECO:0007669"/>
    <property type="project" value="TreeGrafter"/>
</dbReference>
<gene>
    <name evidence="5" type="ORF">GDO86_012998</name>
</gene>
<dbReference type="EMBL" id="JAACNH010000008">
    <property type="protein sequence ID" value="KAG8434865.1"/>
    <property type="molecule type" value="Genomic_DNA"/>
</dbReference>
<dbReference type="PANTHER" id="PTHR11079:SF156">
    <property type="entry name" value="INACTIVE TRNA-SPECIFIC ADENOSINE DEAMINASE-LIKE PROTEIN 3-RELATED"/>
    <property type="match status" value="1"/>
</dbReference>
<dbReference type="InterPro" id="IPR016193">
    <property type="entry name" value="Cytidine_deaminase-like"/>
</dbReference>
<comment type="cofactor">
    <cofactor evidence="1">
        <name>Zn(2+)</name>
        <dbReference type="ChEBI" id="CHEBI:29105"/>
    </cofactor>
</comment>
<sequence length="422" mass="47337">MTGISPSWHPVPVLSLEEEEELKKAEAGSINPPLTLAFAAPILDKRKISHLCQSISSLFPLPDTLRHLKRVRLCNFKHELLLRTATQEEEENILRFSSRIPGLGETCDPSTNIDLNNLCNCDFVKVPSLTDILQDKVPDLECLGDPFLVFVPSRASKNLKEQHMWAGYWPCTYHAKPKVVNADDYSGGKHISEEERLRISNYMQIALEAAWTSRAQGGEGVGAVVVDRKSGSILAVGTDRTKEKDGHLLHACMVAIDMVAQNQGGGAYQFLKKNYGDFGEQKGLEKNVNKEKAIKMVAYKMKTEGSIKDENSIGQIKMLSDILNKEKEQSKRKRSDDGIIEEEVPYLCTGCEIYMTREPCIMCAMALLHSRIFSVYYGCNTPWGALGTYYRLHCSPGLNHHFLVYRGVMEEQCIKLYSGKNT</sequence>
<feature type="domain" description="CMP/dCMP-type deaminase" evidence="4">
    <location>
        <begin position="197"/>
        <end position="405"/>
    </location>
</feature>
<dbReference type="Gene3D" id="3.40.140.10">
    <property type="entry name" value="Cytidine Deaminase, domain 2"/>
    <property type="match status" value="1"/>
</dbReference>
<comment type="caution">
    <text evidence="5">The sequence shown here is derived from an EMBL/GenBank/DDBJ whole genome shotgun (WGS) entry which is preliminary data.</text>
</comment>
<comment type="similarity">
    <text evidence="3">Belongs to the cytidine and deoxycytidylate deaminase family. ADAT3 subfamily.</text>
</comment>
<dbReference type="GO" id="GO:0052717">
    <property type="term" value="F:tRNA-specific adenosine-34 deaminase activity"/>
    <property type="evidence" value="ECO:0007669"/>
    <property type="project" value="TreeGrafter"/>
</dbReference>
<reference evidence="5" key="1">
    <citation type="thesis" date="2020" institute="ProQuest LLC" country="789 East Eisenhower Parkway, Ann Arbor, MI, USA">
        <title>Comparative Genomics and Chromosome Evolution.</title>
        <authorList>
            <person name="Mudd A.B."/>
        </authorList>
    </citation>
    <scope>NUCLEOTIDE SEQUENCE</scope>
    <source>
        <strain evidence="5">Female2</strain>
        <tissue evidence="5">Blood</tissue>
    </source>
</reference>
<evidence type="ECO:0000313" key="5">
    <source>
        <dbReference type="EMBL" id="KAG8434865.1"/>
    </source>
</evidence>
<dbReference type="InterPro" id="IPR002125">
    <property type="entry name" value="CMP_dCMP_dom"/>
</dbReference>
<dbReference type="PANTHER" id="PTHR11079">
    <property type="entry name" value="CYTOSINE DEAMINASE FAMILY MEMBER"/>
    <property type="match status" value="1"/>
</dbReference>
<evidence type="ECO:0000256" key="1">
    <source>
        <dbReference type="ARBA" id="ARBA00001947"/>
    </source>
</evidence>
<name>A0A8T2IPI0_9PIPI</name>
<dbReference type="GO" id="GO:0005737">
    <property type="term" value="C:cytoplasm"/>
    <property type="evidence" value="ECO:0007669"/>
    <property type="project" value="TreeGrafter"/>
</dbReference>
<proteinExistence type="inferred from homology"/>
<dbReference type="Proteomes" id="UP000812440">
    <property type="component" value="Chromosome 7"/>
</dbReference>
<dbReference type="SUPFAM" id="SSF53927">
    <property type="entry name" value="Cytidine deaminase-like"/>
    <property type="match status" value="1"/>
</dbReference>
<evidence type="ECO:0000256" key="3">
    <source>
        <dbReference type="ARBA" id="ARBA00038160"/>
    </source>
</evidence>
<evidence type="ECO:0000313" key="6">
    <source>
        <dbReference type="Proteomes" id="UP000812440"/>
    </source>
</evidence>
<organism evidence="5 6">
    <name type="scientific">Hymenochirus boettgeri</name>
    <name type="common">Congo dwarf clawed frog</name>
    <dbReference type="NCBI Taxonomy" id="247094"/>
    <lineage>
        <taxon>Eukaryota</taxon>
        <taxon>Metazoa</taxon>
        <taxon>Chordata</taxon>
        <taxon>Craniata</taxon>
        <taxon>Vertebrata</taxon>
        <taxon>Euteleostomi</taxon>
        <taxon>Amphibia</taxon>
        <taxon>Batrachia</taxon>
        <taxon>Anura</taxon>
        <taxon>Pipoidea</taxon>
        <taxon>Pipidae</taxon>
        <taxon>Pipinae</taxon>
        <taxon>Hymenochirus</taxon>
    </lineage>
</organism>
<keyword evidence="2" id="KW-0819">tRNA processing</keyword>